<organism evidence="1 2">
    <name type="scientific">Marinobacter salarius</name>
    <dbReference type="NCBI Taxonomy" id="1420917"/>
    <lineage>
        <taxon>Bacteria</taxon>
        <taxon>Pseudomonadati</taxon>
        <taxon>Pseudomonadota</taxon>
        <taxon>Gammaproteobacteria</taxon>
        <taxon>Pseudomonadales</taxon>
        <taxon>Marinobacteraceae</taxon>
        <taxon>Marinobacter</taxon>
    </lineage>
</organism>
<protein>
    <recommendedName>
        <fullName evidence="3">Polysaccharide lyase</fullName>
    </recommendedName>
</protein>
<accession>A0A1W6K997</accession>
<sequence length="330" mass="35611">MTIAIPDNRVLILVAKDGGGFQSEALAGSVVPDGSTIWGDYIEITQPTATIFSDSFATGDLSHTENGASWGAQTATSLVSGDGCVIFSSGGSVVDPPSCGFESRQWEGLTNNNAMRFRYGLNEAFPMQEWSLNEPATRVRDIWIKLTFRVPKDYEHANNSGSSTNNKFFALFMDGREAFSDGGATVVFQTRERSGNNGSSFVVYCWNSAGGNGDFASFTDFISVPTDGGVQRDDRTRWMDGVVLHIQANTAGPGTGLVEAYRRWQDEEGYSQLFSVPNRDIPLPSSGYDGWNTAQIVGGDNSWVAEGTEILMDGFYCSESPLVPAGTEGL</sequence>
<reference evidence="1 2" key="1">
    <citation type="submission" date="2017-04" db="EMBL/GenBank/DDBJ databases">
        <title>Genome Sequence of Marinobacter salarius strain SMR5 Isolated from a culture of the Diatom Skeletonema marinoi.</title>
        <authorList>
            <person name="Topel M."/>
            <person name="Pinder M.I.M."/>
            <person name="Johansson O.N."/>
            <person name="Kourtchenko O."/>
            <person name="Godhe A."/>
            <person name="Clarke A.K."/>
        </authorList>
    </citation>
    <scope>NUCLEOTIDE SEQUENCE [LARGE SCALE GENOMIC DNA]</scope>
    <source>
        <strain evidence="1 2">SMR5</strain>
    </source>
</reference>
<gene>
    <name evidence="1" type="ORF">MARSALSMR5_01902</name>
</gene>
<dbReference type="Proteomes" id="UP000193100">
    <property type="component" value="Chromosome"/>
</dbReference>
<dbReference type="EMBL" id="CP020931">
    <property type="protein sequence ID" value="ARM83980.1"/>
    <property type="molecule type" value="Genomic_DNA"/>
</dbReference>
<evidence type="ECO:0000313" key="2">
    <source>
        <dbReference type="Proteomes" id="UP000193100"/>
    </source>
</evidence>
<dbReference type="RefSeq" id="WP_085680355.1">
    <property type="nucleotide sequence ID" value="NZ_CP020931.1"/>
</dbReference>
<evidence type="ECO:0000313" key="1">
    <source>
        <dbReference type="EMBL" id="ARM83980.1"/>
    </source>
</evidence>
<dbReference type="AlphaFoldDB" id="A0A1W6K997"/>
<proteinExistence type="predicted"/>
<name>A0A1W6K997_9GAMM</name>
<evidence type="ECO:0008006" key="3">
    <source>
        <dbReference type="Google" id="ProtNLM"/>
    </source>
</evidence>
<dbReference type="GeneID" id="77255855"/>